<dbReference type="Pfam" id="PF00205">
    <property type="entry name" value="TPP_enzyme_M"/>
    <property type="match status" value="1"/>
</dbReference>
<dbReference type="InterPro" id="IPR011766">
    <property type="entry name" value="TPP_enzyme_TPP-bd"/>
</dbReference>
<dbReference type="RefSeq" id="WP_192567496.1">
    <property type="nucleotide sequence ID" value="NZ_JACZEP010000005.1"/>
</dbReference>
<protein>
    <submittedName>
        <fullName evidence="7">Thiamine pyrophosphate-binding protein</fullName>
    </submittedName>
</protein>
<comment type="similarity">
    <text evidence="1 3">Belongs to the TPP enzyme family.</text>
</comment>
<evidence type="ECO:0000256" key="1">
    <source>
        <dbReference type="ARBA" id="ARBA00007812"/>
    </source>
</evidence>
<dbReference type="EMBL" id="JACZEP010000005">
    <property type="protein sequence ID" value="MBE1206282.1"/>
    <property type="molecule type" value="Genomic_DNA"/>
</dbReference>
<dbReference type="Pfam" id="PF02775">
    <property type="entry name" value="TPP_enzyme_C"/>
    <property type="match status" value="1"/>
</dbReference>
<dbReference type="InterPro" id="IPR029035">
    <property type="entry name" value="DHS-like_NAD/FAD-binding_dom"/>
</dbReference>
<evidence type="ECO:0000256" key="2">
    <source>
        <dbReference type="ARBA" id="ARBA00023052"/>
    </source>
</evidence>
<evidence type="ECO:0000313" key="7">
    <source>
        <dbReference type="EMBL" id="MBE1206282.1"/>
    </source>
</evidence>
<dbReference type="PANTHER" id="PTHR18968">
    <property type="entry name" value="THIAMINE PYROPHOSPHATE ENZYMES"/>
    <property type="match status" value="1"/>
</dbReference>
<reference evidence="7 8" key="1">
    <citation type="submission" date="2020-09" db="EMBL/GenBank/DDBJ databases">
        <title>Draft Genome Sequence of Aminobacter carboxidus type strain DSM 1086, a soil Gram-negative carboxydobacterium.</title>
        <authorList>
            <person name="Turrini P."/>
            <person name="Tescari M."/>
            <person name="Artuso I."/>
            <person name="Lugli G.A."/>
            <person name="Frangipani E."/>
            <person name="Ventura M."/>
            <person name="Visca P."/>
        </authorList>
    </citation>
    <scope>NUCLEOTIDE SEQUENCE [LARGE SCALE GENOMIC DNA]</scope>
    <source>
        <strain evidence="7 8">DSM 1086</strain>
    </source>
</reference>
<dbReference type="CDD" id="cd07035">
    <property type="entry name" value="TPP_PYR_POX_like"/>
    <property type="match status" value="1"/>
</dbReference>
<dbReference type="SUPFAM" id="SSF52518">
    <property type="entry name" value="Thiamin diphosphate-binding fold (THDP-binding)"/>
    <property type="match status" value="2"/>
</dbReference>
<evidence type="ECO:0000259" key="6">
    <source>
        <dbReference type="Pfam" id="PF02776"/>
    </source>
</evidence>
<evidence type="ECO:0000259" key="5">
    <source>
        <dbReference type="Pfam" id="PF02775"/>
    </source>
</evidence>
<evidence type="ECO:0000256" key="3">
    <source>
        <dbReference type="RuleBase" id="RU362132"/>
    </source>
</evidence>
<sequence>MQFDCPAQVDAATDAPRLRLIGRRTVTRTGGKILVDALIKNGCSTIFGVPGESYLAALDAMTDQTDKLAYVSCRHEGGAAFMAIAHADLTGETGVCFVTRGPGATNASIGVHTAFQGSTPMILLVGQIARAHRDKEAFQEMDYRRVFGQMAKWICEIDSADRIPELVNRAYRVARSGRPGPVVLVLPEDMLRETSDVPDLPAAKYTPVAPSATDMASIRDFLADAKRPLILLGGNGWSEAGHRAMITAAEKHDLPVCVGFRRHGLFPNDHDNYVGNLGFGGTPVPNDYALTADVIVAIGSRLGDGDTLKFQLIKSPQPENTLIHVHPGAEELGRLYNAQMLVQADPNAFAEALLEMAPLRPVAWGAARKELRAQYLQMMDLPPQRGPVDMGEVMRFLNRRLPAETVMTTGAGNAGDWPNIYYSYRSYRCGLAPVSGAMGFGVPAAVAAKIVDPTRPVVNIGGDGDFLMNGQELATAAQHGVNPICIVVDNAMYGTIRMHQQRRHPGRHTGTELESPNFAKLAEGYYGHGETVTRTEDFAPAFERAWASGKLAVIHVVVGPDNFGPNMDLSDIQPA</sequence>
<dbReference type="InterPro" id="IPR029061">
    <property type="entry name" value="THDP-binding"/>
</dbReference>
<keyword evidence="8" id="KW-1185">Reference proteome</keyword>
<comment type="caution">
    <text evidence="7">The sequence shown here is derived from an EMBL/GenBank/DDBJ whole genome shotgun (WGS) entry which is preliminary data.</text>
</comment>
<feature type="domain" description="Thiamine pyrophosphate enzyme central" evidence="4">
    <location>
        <begin position="218"/>
        <end position="353"/>
    </location>
</feature>
<evidence type="ECO:0000259" key="4">
    <source>
        <dbReference type="Pfam" id="PF00205"/>
    </source>
</evidence>
<accession>A0ABR9GRH1</accession>
<dbReference type="Gene3D" id="3.40.50.970">
    <property type="match status" value="2"/>
</dbReference>
<dbReference type="InterPro" id="IPR012001">
    <property type="entry name" value="Thiamin_PyroP_enz_TPP-bd_dom"/>
</dbReference>
<evidence type="ECO:0000313" key="8">
    <source>
        <dbReference type="Proteomes" id="UP000598227"/>
    </source>
</evidence>
<keyword evidence="2 3" id="KW-0786">Thiamine pyrophosphate</keyword>
<organism evidence="7 8">
    <name type="scientific">Aminobacter carboxidus</name>
    <dbReference type="NCBI Taxonomy" id="376165"/>
    <lineage>
        <taxon>Bacteria</taxon>
        <taxon>Pseudomonadati</taxon>
        <taxon>Pseudomonadota</taxon>
        <taxon>Alphaproteobacteria</taxon>
        <taxon>Hyphomicrobiales</taxon>
        <taxon>Phyllobacteriaceae</taxon>
        <taxon>Aminobacter</taxon>
    </lineage>
</organism>
<dbReference type="Gene3D" id="3.40.50.1220">
    <property type="entry name" value="TPP-binding domain"/>
    <property type="match status" value="1"/>
</dbReference>
<dbReference type="PANTHER" id="PTHR18968:SF120">
    <property type="entry name" value="ACETOLACTATE SYNTHASE LARGE SUBUNIT"/>
    <property type="match status" value="1"/>
</dbReference>
<dbReference type="InterPro" id="IPR012000">
    <property type="entry name" value="Thiamin_PyroP_enz_cen_dom"/>
</dbReference>
<dbReference type="CDD" id="cd00568">
    <property type="entry name" value="TPP_enzymes"/>
    <property type="match status" value="1"/>
</dbReference>
<gene>
    <name evidence="7" type="ORF">IHE39_18480</name>
</gene>
<name>A0ABR9GRH1_9HYPH</name>
<feature type="domain" description="Thiamine pyrophosphate enzyme N-terminal TPP-binding" evidence="6">
    <location>
        <begin position="29"/>
        <end position="143"/>
    </location>
</feature>
<dbReference type="NCBIfam" id="NF006052">
    <property type="entry name" value="PRK08199.1"/>
    <property type="match status" value="1"/>
</dbReference>
<dbReference type="Proteomes" id="UP000598227">
    <property type="component" value="Unassembled WGS sequence"/>
</dbReference>
<dbReference type="Pfam" id="PF02776">
    <property type="entry name" value="TPP_enzyme_N"/>
    <property type="match status" value="1"/>
</dbReference>
<dbReference type="SUPFAM" id="SSF52467">
    <property type="entry name" value="DHS-like NAD/FAD-binding domain"/>
    <property type="match status" value="1"/>
</dbReference>
<dbReference type="InterPro" id="IPR045229">
    <property type="entry name" value="TPP_enz"/>
</dbReference>
<proteinExistence type="inferred from homology"/>
<feature type="domain" description="Thiamine pyrophosphate enzyme TPP-binding" evidence="5">
    <location>
        <begin position="411"/>
        <end position="556"/>
    </location>
</feature>